<dbReference type="AlphaFoldDB" id="A0A2P2P2N3"/>
<sequence>MEHLLRHLVICFNNSAQLLSQLVHLVFV</sequence>
<proteinExistence type="predicted"/>
<accession>A0A2P2P2N3</accession>
<dbReference type="EMBL" id="GGEC01068503">
    <property type="protein sequence ID" value="MBX48987.1"/>
    <property type="molecule type" value="Transcribed_RNA"/>
</dbReference>
<evidence type="ECO:0000313" key="1">
    <source>
        <dbReference type="EMBL" id="MBX48987.1"/>
    </source>
</evidence>
<protein>
    <submittedName>
        <fullName evidence="1">Uncharacterized protein</fullName>
    </submittedName>
</protein>
<name>A0A2P2P2N3_RHIMU</name>
<organism evidence="1">
    <name type="scientific">Rhizophora mucronata</name>
    <name type="common">Asiatic mangrove</name>
    <dbReference type="NCBI Taxonomy" id="61149"/>
    <lineage>
        <taxon>Eukaryota</taxon>
        <taxon>Viridiplantae</taxon>
        <taxon>Streptophyta</taxon>
        <taxon>Embryophyta</taxon>
        <taxon>Tracheophyta</taxon>
        <taxon>Spermatophyta</taxon>
        <taxon>Magnoliopsida</taxon>
        <taxon>eudicotyledons</taxon>
        <taxon>Gunneridae</taxon>
        <taxon>Pentapetalae</taxon>
        <taxon>rosids</taxon>
        <taxon>fabids</taxon>
        <taxon>Malpighiales</taxon>
        <taxon>Rhizophoraceae</taxon>
        <taxon>Rhizophora</taxon>
    </lineage>
</organism>
<reference evidence="1" key="1">
    <citation type="submission" date="2018-02" db="EMBL/GenBank/DDBJ databases">
        <title>Rhizophora mucronata_Transcriptome.</title>
        <authorList>
            <person name="Meera S.P."/>
            <person name="Sreeshan A."/>
            <person name="Augustine A."/>
        </authorList>
    </citation>
    <scope>NUCLEOTIDE SEQUENCE</scope>
    <source>
        <tissue evidence="1">Leaf</tissue>
    </source>
</reference>